<gene>
    <name evidence="4" type="ORF">JQS43_25845</name>
</gene>
<evidence type="ECO:0000256" key="1">
    <source>
        <dbReference type="SAM" id="MobiDB-lite"/>
    </source>
</evidence>
<organism evidence="4 5">
    <name type="scientific">Natronosporangium hydrolyticum</name>
    <dbReference type="NCBI Taxonomy" id="2811111"/>
    <lineage>
        <taxon>Bacteria</taxon>
        <taxon>Bacillati</taxon>
        <taxon>Actinomycetota</taxon>
        <taxon>Actinomycetes</taxon>
        <taxon>Micromonosporales</taxon>
        <taxon>Micromonosporaceae</taxon>
        <taxon>Natronosporangium</taxon>
    </lineage>
</organism>
<dbReference type="InterPro" id="IPR012551">
    <property type="entry name" value="DUF1707_SHOCT-like"/>
</dbReference>
<sequence>MGTETGPQVPPEGSRAAENPPALRASDEERHQLVELLGEHAAAGRLSLGELEERVGRAYAAVTQAELAELTRDLPGRSAAAQEVAERPEKKRRSRWLFAILGGSTRRERRYGEQINVISIMGGDDLDLREVEIEGSELVINAVSIMGGATVYVPDTVDVEITGPTIIGGNDERGSQRAARTGAPLIRIRAFALLGGIDVWRLPAESRGKRLKEARRDAKALEKRGEG</sequence>
<dbReference type="PANTHER" id="PTHR40763">
    <property type="entry name" value="MEMBRANE PROTEIN-RELATED"/>
    <property type="match status" value="1"/>
</dbReference>
<evidence type="ECO:0000259" key="2">
    <source>
        <dbReference type="Pfam" id="PF08044"/>
    </source>
</evidence>
<feature type="domain" description="Cell wall-active antibiotics response LiaF-like C-terminal" evidence="3">
    <location>
        <begin position="113"/>
        <end position="169"/>
    </location>
</feature>
<dbReference type="Pfam" id="PF09922">
    <property type="entry name" value="LiaF-like_C"/>
    <property type="match status" value="1"/>
</dbReference>
<reference evidence="4" key="1">
    <citation type="submission" date="2021-02" db="EMBL/GenBank/DDBJ databases">
        <title>Natrosporangium hydrolyticum gen. nov., sp. nov, a haloalkaliphilic actinobacterium from a soda solonchak soil.</title>
        <authorList>
            <person name="Sorokin D.Y."/>
            <person name="Khijniak T.V."/>
            <person name="Zakharycheva A.P."/>
            <person name="Boueva O.V."/>
            <person name="Ariskina E.V."/>
            <person name="Hahnke R.L."/>
            <person name="Bunk B."/>
            <person name="Sproer C."/>
            <person name="Schumann P."/>
            <person name="Evtushenko L.I."/>
            <person name="Kublanov I.V."/>
        </authorList>
    </citation>
    <scope>NUCLEOTIDE SEQUENCE</scope>
    <source>
        <strain evidence="4">DSM 106523</strain>
    </source>
</reference>
<name>A0A895YBL1_9ACTN</name>
<protein>
    <submittedName>
        <fullName evidence="4">DUF1707 and DUF2154 domain-containing protein</fullName>
    </submittedName>
</protein>
<dbReference type="Pfam" id="PF08044">
    <property type="entry name" value="DUF1707"/>
    <property type="match status" value="1"/>
</dbReference>
<evidence type="ECO:0000313" key="4">
    <source>
        <dbReference type="EMBL" id="QSB14821.1"/>
    </source>
</evidence>
<accession>A0A895YBL1</accession>
<dbReference type="EMBL" id="CP070499">
    <property type="protein sequence ID" value="QSB14821.1"/>
    <property type="molecule type" value="Genomic_DNA"/>
</dbReference>
<evidence type="ECO:0000313" key="5">
    <source>
        <dbReference type="Proteomes" id="UP000662857"/>
    </source>
</evidence>
<feature type="region of interest" description="Disordered" evidence="1">
    <location>
        <begin position="1"/>
        <end position="29"/>
    </location>
</feature>
<dbReference type="RefSeq" id="WP_239676980.1">
    <property type="nucleotide sequence ID" value="NZ_CP070499.1"/>
</dbReference>
<dbReference type="PANTHER" id="PTHR40763:SF4">
    <property type="entry name" value="DUF1707 DOMAIN-CONTAINING PROTEIN"/>
    <property type="match status" value="1"/>
</dbReference>
<proteinExistence type="predicted"/>
<dbReference type="InterPro" id="IPR024425">
    <property type="entry name" value="LiaF-like_C"/>
</dbReference>
<keyword evidence="5" id="KW-1185">Reference proteome</keyword>
<evidence type="ECO:0000259" key="3">
    <source>
        <dbReference type="Pfam" id="PF09922"/>
    </source>
</evidence>
<dbReference type="Proteomes" id="UP000662857">
    <property type="component" value="Chromosome"/>
</dbReference>
<feature type="domain" description="DUF1707" evidence="2">
    <location>
        <begin position="23"/>
        <end position="75"/>
    </location>
</feature>
<dbReference type="AlphaFoldDB" id="A0A895YBL1"/>
<dbReference type="KEGG" id="nhy:JQS43_25845"/>